<dbReference type="EMBL" id="QUQM01000009">
    <property type="protein sequence ID" value="KAA8641583.1"/>
    <property type="molecule type" value="Genomic_DNA"/>
</dbReference>
<dbReference type="RefSeq" id="XP_033420945.1">
    <property type="nucleotide sequence ID" value="XM_033576281.1"/>
</dbReference>
<protein>
    <submittedName>
        <fullName evidence="2">Uncharacterized protein</fullName>
    </submittedName>
</protein>
<feature type="region of interest" description="Disordered" evidence="1">
    <location>
        <begin position="1"/>
        <end position="23"/>
    </location>
</feature>
<dbReference type="Proteomes" id="UP000324241">
    <property type="component" value="Unassembled WGS sequence"/>
</dbReference>
<dbReference type="GeneID" id="54334420"/>
<reference evidence="2 3" key="1">
    <citation type="submission" date="2019-08" db="EMBL/GenBank/DDBJ databases">
        <title>The genome sequence of a newly discovered highly antifungal drug resistant Aspergillus species, Aspergillus tanneri NIH 1004.</title>
        <authorList>
            <person name="Mounaud S."/>
            <person name="Singh I."/>
            <person name="Joardar V."/>
            <person name="Pakala S."/>
            <person name="Pakala S."/>
            <person name="Venepally P."/>
            <person name="Chung J.K."/>
            <person name="Losada L."/>
            <person name="Nierman W.C."/>
        </authorList>
    </citation>
    <scope>NUCLEOTIDE SEQUENCE [LARGE SCALE GENOMIC DNA]</scope>
    <source>
        <strain evidence="2 3">NIH1004</strain>
    </source>
</reference>
<evidence type="ECO:0000313" key="3">
    <source>
        <dbReference type="Proteomes" id="UP000324241"/>
    </source>
</evidence>
<evidence type="ECO:0000313" key="2">
    <source>
        <dbReference type="EMBL" id="KAA8641583.1"/>
    </source>
</evidence>
<feature type="compositionally biased region" description="Basic and acidic residues" evidence="1">
    <location>
        <begin position="105"/>
        <end position="127"/>
    </location>
</feature>
<feature type="region of interest" description="Disordered" evidence="1">
    <location>
        <begin position="105"/>
        <end position="142"/>
    </location>
</feature>
<evidence type="ECO:0000256" key="1">
    <source>
        <dbReference type="SAM" id="MobiDB-lite"/>
    </source>
</evidence>
<organism evidence="2 3">
    <name type="scientific">Aspergillus tanneri</name>
    <dbReference type="NCBI Taxonomy" id="1220188"/>
    <lineage>
        <taxon>Eukaryota</taxon>
        <taxon>Fungi</taxon>
        <taxon>Dikarya</taxon>
        <taxon>Ascomycota</taxon>
        <taxon>Pezizomycotina</taxon>
        <taxon>Eurotiomycetes</taxon>
        <taxon>Eurotiomycetidae</taxon>
        <taxon>Eurotiales</taxon>
        <taxon>Aspergillaceae</taxon>
        <taxon>Aspergillus</taxon>
        <taxon>Aspergillus subgen. Circumdati</taxon>
    </lineage>
</organism>
<dbReference type="OrthoDB" id="4368044at2759"/>
<name>A0A5M9M9J8_9EURO</name>
<feature type="compositionally biased region" description="Polar residues" evidence="1">
    <location>
        <begin position="8"/>
        <end position="17"/>
    </location>
</feature>
<accession>A0A5M9M9J8</accession>
<sequence>MATKSHPSDSTDPQPSNVRRLPPGYDYIQTLIDHTQSKSADSEDPTPRFRTYNEFSTLDSAERERYYNDMVKALETYPQRCSYLDLKICQLPDGQGGNLLTKDEEREAELQRKDLQQKWKLPKDRGSGRARPSGEESWDDGKLHLNDKSQFELCEECWHAPPNEEDPLPLHLFDDYISSQLLFYRVAIYVQLLIGGSKPWDIEFLHLDGVSTVRFYDDGGWPKIEFRGRGESQEDALKLVNFLTDLKFPHPGGVIAGTVD</sequence>
<proteinExistence type="predicted"/>
<dbReference type="AlphaFoldDB" id="A0A5M9M9J8"/>
<comment type="caution">
    <text evidence="2">The sequence shown here is derived from an EMBL/GenBank/DDBJ whole genome shotgun (WGS) entry which is preliminary data.</text>
</comment>
<gene>
    <name evidence="2" type="ORF">ATNIH1004_011719</name>
</gene>